<feature type="compositionally biased region" description="Basic and acidic residues" evidence="1">
    <location>
        <begin position="37"/>
        <end position="60"/>
    </location>
</feature>
<dbReference type="Proteomes" id="UP001177744">
    <property type="component" value="Unassembled WGS sequence"/>
</dbReference>
<feature type="compositionally biased region" description="Low complexity" evidence="1">
    <location>
        <begin position="169"/>
        <end position="179"/>
    </location>
</feature>
<evidence type="ECO:0000313" key="2">
    <source>
        <dbReference type="EMBL" id="KAK1345339.1"/>
    </source>
</evidence>
<keyword evidence="3" id="KW-1185">Reference proteome</keyword>
<reference evidence="2" key="1">
    <citation type="submission" date="2023-06" db="EMBL/GenBank/DDBJ databases">
        <title>Reference genome for the Northern bat (Eptesicus nilssonii), a most northern bat species.</title>
        <authorList>
            <person name="Laine V.N."/>
            <person name="Pulliainen A.T."/>
            <person name="Lilley T.M."/>
        </authorList>
    </citation>
    <scope>NUCLEOTIDE SEQUENCE</scope>
    <source>
        <strain evidence="2">BLF_Eptnil</strain>
        <tissue evidence="2">Kidney</tissue>
    </source>
</reference>
<organism evidence="2 3">
    <name type="scientific">Cnephaeus nilssonii</name>
    <name type="common">Northern bat</name>
    <name type="synonym">Eptesicus nilssonii</name>
    <dbReference type="NCBI Taxonomy" id="3371016"/>
    <lineage>
        <taxon>Eukaryota</taxon>
        <taxon>Metazoa</taxon>
        <taxon>Chordata</taxon>
        <taxon>Craniata</taxon>
        <taxon>Vertebrata</taxon>
        <taxon>Euteleostomi</taxon>
        <taxon>Mammalia</taxon>
        <taxon>Eutheria</taxon>
        <taxon>Laurasiatheria</taxon>
        <taxon>Chiroptera</taxon>
        <taxon>Yangochiroptera</taxon>
        <taxon>Vespertilionidae</taxon>
        <taxon>Cnephaeus</taxon>
    </lineage>
</organism>
<dbReference type="AlphaFoldDB" id="A0AA40I925"/>
<protein>
    <submittedName>
        <fullName evidence="2">Uncharacterized protein</fullName>
    </submittedName>
</protein>
<feature type="region of interest" description="Disordered" evidence="1">
    <location>
        <begin position="105"/>
        <end position="126"/>
    </location>
</feature>
<gene>
    <name evidence="2" type="ORF">QTO34_014050</name>
</gene>
<evidence type="ECO:0000256" key="1">
    <source>
        <dbReference type="SAM" id="MobiDB-lite"/>
    </source>
</evidence>
<comment type="caution">
    <text evidence="2">The sequence shown here is derived from an EMBL/GenBank/DDBJ whole genome shotgun (WGS) entry which is preliminary data.</text>
</comment>
<evidence type="ECO:0000313" key="3">
    <source>
        <dbReference type="Proteomes" id="UP001177744"/>
    </source>
</evidence>
<feature type="region of interest" description="Disordered" evidence="1">
    <location>
        <begin position="159"/>
        <end position="216"/>
    </location>
</feature>
<proteinExistence type="predicted"/>
<name>A0AA40I925_CNENI</name>
<dbReference type="EMBL" id="JAULJE010000003">
    <property type="protein sequence ID" value="KAK1345339.1"/>
    <property type="molecule type" value="Genomic_DNA"/>
</dbReference>
<feature type="region of interest" description="Disordered" evidence="1">
    <location>
        <begin position="36"/>
        <end position="65"/>
    </location>
</feature>
<accession>A0AA40I925</accession>
<sequence length="263" mass="28386">MIGLCISSKLTSSWPKVSAMEQHFLLDNGALQLAGDSEDRAAERRPTSSEDLAAERHPMSAERPLMSAERHPMSAERHLMSAELHPMSSLLSPDWPRPALQLACDSEDQAAERRPLWSPLSSDSPPPLCLPLAQSSSHHSDDHQPLLCSPCWQLPSARSPWEESPVPPSAGLLPGVPAGAPEPPEHTTSPELPGALRPSARAGEGPLDTETWDPWQPSVCSPSPGPTGWRLHLRGAGCLQCVLRAVSSLSRWAADCWATVLDL</sequence>